<dbReference type="Proteomes" id="UP001201163">
    <property type="component" value="Unassembled WGS sequence"/>
</dbReference>
<accession>A0AAD4Q9V7</accession>
<evidence type="ECO:0000256" key="1">
    <source>
        <dbReference type="SAM" id="SignalP"/>
    </source>
</evidence>
<feature type="chain" id="PRO_5042152230" description="Secreted protein" evidence="1">
    <location>
        <begin position="19"/>
        <end position="74"/>
    </location>
</feature>
<gene>
    <name evidence="2" type="ORF">EDB92DRAFT_1890637</name>
</gene>
<proteinExistence type="predicted"/>
<keyword evidence="3" id="KW-1185">Reference proteome</keyword>
<sequence length="74" mass="8183">MRIGSTVVSLLAFSICETYFSPVGWRSPYLPAAIVCTRNFFRAGARSHEQSVVSLTEFGKFLRTSAVACLKTFT</sequence>
<name>A0AAD4Q9V7_9AGAM</name>
<evidence type="ECO:0000313" key="2">
    <source>
        <dbReference type="EMBL" id="KAH8983444.1"/>
    </source>
</evidence>
<reference evidence="2" key="1">
    <citation type="submission" date="2022-01" db="EMBL/GenBank/DDBJ databases">
        <title>Comparative genomics reveals a dynamic genome evolution in the ectomycorrhizal milk-cap (Lactarius) mushrooms.</title>
        <authorList>
            <consortium name="DOE Joint Genome Institute"/>
            <person name="Lebreton A."/>
            <person name="Tang N."/>
            <person name="Kuo A."/>
            <person name="LaButti K."/>
            <person name="Drula E."/>
            <person name="Barry K."/>
            <person name="Clum A."/>
            <person name="Lipzen A."/>
            <person name="Mousain D."/>
            <person name="Ng V."/>
            <person name="Wang R."/>
            <person name="Wang X."/>
            <person name="Dai Y."/>
            <person name="Henrissat B."/>
            <person name="Grigoriev I.V."/>
            <person name="Guerin-Laguette A."/>
            <person name="Yu F."/>
            <person name="Martin F.M."/>
        </authorList>
    </citation>
    <scope>NUCLEOTIDE SEQUENCE</scope>
    <source>
        <strain evidence="2">QP</strain>
    </source>
</reference>
<feature type="signal peptide" evidence="1">
    <location>
        <begin position="1"/>
        <end position="18"/>
    </location>
</feature>
<organism evidence="2 3">
    <name type="scientific">Lactarius akahatsu</name>
    <dbReference type="NCBI Taxonomy" id="416441"/>
    <lineage>
        <taxon>Eukaryota</taxon>
        <taxon>Fungi</taxon>
        <taxon>Dikarya</taxon>
        <taxon>Basidiomycota</taxon>
        <taxon>Agaricomycotina</taxon>
        <taxon>Agaricomycetes</taxon>
        <taxon>Russulales</taxon>
        <taxon>Russulaceae</taxon>
        <taxon>Lactarius</taxon>
    </lineage>
</organism>
<dbReference type="EMBL" id="JAKELL010000088">
    <property type="protein sequence ID" value="KAH8983444.1"/>
    <property type="molecule type" value="Genomic_DNA"/>
</dbReference>
<protein>
    <recommendedName>
        <fullName evidence="4">Secreted protein</fullName>
    </recommendedName>
</protein>
<comment type="caution">
    <text evidence="2">The sequence shown here is derived from an EMBL/GenBank/DDBJ whole genome shotgun (WGS) entry which is preliminary data.</text>
</comment>
<dbReference type="AlphaFoldDB" id="A0AAD4Q9V7"/>
<evidence type="ECO:0000313" key="3">
    <source>
        <dbReference type="Proteomes" id="UP001201163"/>
    </source>
</evidence>
<evidence type="ECO:0008006" key="4">
    <source>
        <dbReference type="Google" id="ProtNLM"/>
    </source>
</evidence>
<keyword evidence="1" id="KW-0732">Signal</keyword>
<feature type="non-terminal residue" evidence="2">
    <location>
        <position position="1"/>
    </location>
</feature>